<dbReference type="InterPro" id="IPR019496">
    <property type="entry name" value="NUFIP1_cons_dom"/>
</dbReference>
<feature type="region of interest" description="Disordered" evidence="1">
    <location>
        <begin position="281"/>
        <end position="307"/>
    </location>
</feature>
<dbReference type="PANTHER" id="PTHR13309">
    <property type="entry name" value="NUCLEAR FRAGILE X MENTAL RETARDATION PROTEIN INTERACTING PROTEIN 1"/>
    <property type="match status" value="1"/>
</dbReference>
<feature type="region of interest" description="Disordered" evidence="1">
    <location>
        <begin position="451"/>
        <end position="496"/>
    </location>
</feature>
<dbReference type="GO" id="GO:0005634">
    <property type="term" value="C:nucleus"/>
    <property type="evidence" value="ECO:0007669"/>
    <property type="project" value="TreeGrafter"/>
</dbReference>
<feature type="compositionally biased region" description="Basic and acidic residues" evidence="1">
    <location>
        <begin position="460"/>
        <end position="484"/>
    </location>
</feature>
<protein>
    <recommendedName>
        <fullName evidence="2">FMR1-interacting protein 1 conserved domain-containing protein</fullName>
    </recommendedName>
</protein>
<dbReference type="EMBL" id="BSYO01000012">
    <property type="protein sequence ID" value="GMH13265.1"/>
    <property type="molecule type" value="Genomic_DNA"/>
</dbReference>
<name>A0AAD3SKH2_NEPGR</name>
<evidence type="ECO:0000313" key="3">
    <source>
        <dbReference type="EMBL" id="GMH13265.1"/>
    </source>
</evidence>
<dbReference type="Proteomes" id="UP001279734">
    <property type="component" value="Unassembled WGS sequence"/>
</dbReference>
<evidence type="ECO:0000259" key="2">
    <source>
        <dbReference type="Pfam" id="PF10453"/>
    </source>
</evidence>
<feature type="domain" description="FMR1-interacting protein 1 conserved" evidence="2">
    <location>
        <begin position="365"/>
        <end position="400"/>
    </location>
</feature>
<accession>A0AAD3SKH2</accession>
<evidence type="ECO:0000256" key="1">
    <source>
        <dbReference type="SAM" id="MobiDB-lite"/>
    </source>
</evidence>
<organism evidence="3 4">
    <name type="scientific">Nepenthes gracilis</name>
    <name type="common">Slender pitcher plant</name>
    <dbReference type="NCBI Taxonomy" id="150966"/>
    <lineage>
        <taxon>Eukaryota</taxon>
        <taxon>Viridiplantae</taxon>
        <taxon>Streptophyta</taxon>
        <taxon>Embryophyta</taxon>
        <taxon>Tracheophyta</taxon>
        <taxon>Spermatophyta</taxon>
        <taxon>Magnoliopsida</taxon>
        <taxon>eudicotyledons</taxon>
        <taxon>Gunneridae</taxon>
        <taxon>Pentapetalae</taxon>
        <taxon>Caryophyllales</taxon>
        <taxon>Nepenthaceae</taxon>
        <taxon>Nepenthes</taxon>
    </lineage>
</organism>
<feature type="compositionally biased region" description="Basic and acidic residues" evidence="1">
    <location>
        <begin position="366"/>
        <end position="380"/>
    </location>
</feature>
<reference evidence="3" key="1">
    <citation type="submission" date="2023-05" db="EMBL/GenBank/DDBJ databases">
        <title>Nepenthes gracilis genome sequencing.</title>
        <authorList>
            <person name="Fukushima K."/>
        </authorList>
    </citation>
    <scope>NUCLEOTIDE SEQUENCE</scope>
    <source>
        <strain evidence="3">SING2019-196</strain>
    </source>
</reference>
<feature type="region of interest" description="Disordered" evidence="1">
    <location>
        <begin position="321"/>
        <end position="404"/>
    </location>
</feature>
<sequence>MLPFSPYIVNPLNTEAPIGFMPQQVTGNPINLLPNLMQMQSQVGFINPQHPVPFNGSNQNLGTPNMPNQPPGLMNVLNQNGHMGKSILGSGPSMLHPVQSQVVFGPQNSIAVPGFPMSSTFGTSTQSLNNFRPNQPSGQFAHNPVNALNQNFGGFQNGQLGWQNQSQNVNQHFNLPWQNPSLAAPFARIVGCGNQRAEAMVPQNSAFVANPQIGLLQNNSALQQNNLAQNNLAPCMIGMDALKHLPASIQQMQGNLLMPSTSVSSQLQQNLEMTLQGNSATKDGMHISASGHDQNKKFKRDPKSQTSNWRFQKTQMHHVHNVKGNHKFPNQSGGKGSGKDRARNSGLDSSVNQSKGGRQKSLAMHYTEKEVQQWREERRKNYPTSSNVEKKLAHRHTNSEAVDNDVKIRRQQLKEILAKQAELGFEVPEIPSYYLSDLVGQKRRPFNKNDRFLNRHNKRGRFDHNDQFSEKRGSAEQRPFDKQRQRFKKRERVEKADTLPLNTPANLRKPTLLQKLLSADVRRDKSRILQAFRFMVMNSFFKDWPEKKPLKYPKVIVKEAAGSEGEVVEDQSLSLAEKMGKYEEEEGEITD</sequence>
<dbReference type="GO" id="GO:0003723">
    <property type="term" value="F:RNA binding"/>
    <property type="evidence" value="ECO:0007669"/>
    <property type="project" value="InterPro"/>
</dbReference>
<proteinExistence type="predicted"/>
<keyword evidence="4" id="KW-1185">Reference proteome</keyword>
<dbReference type="InterPro" id="IPR039136">
    <property type="entry name" value="NUFIP1-like"/>
</dbReference>
<comment type="caution">
    <text evidence="3">The sequence shown here is derived from an EMBL/GenBank/DDBJ whole genome shotgun (WGS) entry which is preliminary data.</text>
</comment>
<dbReference type="GO" id="GO:0000492">
    <property type="term" value="P:box C/D snoRNP assembly"/>
    <property type="evidence" value="ECO:0007669"/>
    <property type="project" value="TreeGrafter"/>
</dbReference>
<dbReference type="AlphaFoldDB" id="A0AAD3SKH2"/>
<dbReference type="PANTHER" id="PTHR13309:SF0">
    <property type="entry name" value="FMR1-INTERACTING PROTEIN NUFIP1"/>
    <property type="match status" value="1"/>
</dbReference>
<gene>
    <name evidence="3" type="ORF">Nepgr_015106</name>
</gene>
<evidence type="ECO:0000313" key="4">
    <source>
        <dbReference type="Proteomes" id="UP001279734"/>
    </source>
</evidence>
<feature type="compositionally biased region" description="Polar residues" evidence="1">
    <location>
        <begin position="346"/>
        <end position="356"/>
    </location>
</feature>
<dbReference type="Pfam" id="PF10453">
    <property type="entry name" value="NUFIP1"/>
    <property type="match status" value="1"/>
</dbReference>